<dbReference type="EMBL" id="JAFBMS010000017">
    <property type="protein sequence ID" value="KAG9345785.1"/>
    <property type="molecule type" value="Genomic_DNA"/>
</dbReference>
<feature type="domain" description="STIM1/2 EF-hand" evidence="1">
    <location>
        <begin position="147"/>
        <end position="189"/>
    </location>
</feature>
<dbReference type="PANTHER" id="PTHR15136">
    <property type="entry name" value="STROMAL INTERACTION MOLECULE HOMOLOG"/>
    <property type="match status" value="1"/>
</dbReference>
<organism evidence="2 3">
    <name type="scientific">Albula glossodonta</name>
    <name type="common">roundjaw bonefish</name>
    <dbReference type="NCBI Taxonomy" id="121402"/>
    <lineage>
        <taxon>Eukaryota</taxon>
        <taxon>Metazoa</taxon>
        <taxon>Chordata</taxon>
        <taxon>Craniata</taxon>
        <taxon>Vertebrata</taxon>
        <taxon>Euteleostomi</taxon>
        <taxon>Actinopterygii</taxon>
        <taxon>Neopterygii</taxon>
        <taxon>Teleostei</taxon>
        <taxon>Albuliformes</taxon>
        <taxon>Albulidae</taxon>
        <taxon>Albula</taxon>
    </lineage>
</organism>
<dbReference type="InterPro" id="IPR057835">
    <property type="entry name" value="EF-hand_STIM1/2"/>
</dbReference>
<reference evidence="2" key="1">
    <citation type="thesis" date="2021" institute="BYU ScholarsArchive" country="Provo, UT, USA">
        <title>Applications of and Algorithms for Genome Assembly and Genomic Analyses with an Emphasis on Marine Teleosts.</title>
        <authorList>
            <person name="Pickett B.D."/>
        </authorList>
    </citation>
    <scope>NUCLEOTIDE SEQUENCE</scope>
    <source>
        <strain evidence="2">HI-2016</strain>
    </source>
</reference>
<dbReference type="OrthoDB" id="9986177at2759"/>
<dbReference type="GO" id="GO:0002115">
    <property type="term" value="P:store-operated calcium entry"/>
    <property type="evidence" value="ECO:0007669"/>
    <property type="project" value="TreeGrafter"/>
</dbReference>
<comment type="caution">
    <text evidence="2">The sequence shown here is derived from an EMBL/GenBank/DDBJ whole genome shotgun (WGS) entry which is preliminary data.</text>
</comment>
<protein>
    <recommendedName>
        <fullName evidence="1">STIM1/2 EF-hand domain-containing protein</fullName>
    </recommendedName>
</protein>
<dbReference type="Pfam" id="PF25578">
    <property type="entry name" value="EF-hand_STIM1"/>
    <property type="match status" value="1"/>
</dbReference>
<dbReference type="Gene3D" id="1.10.238.180">
    <property type="match status" value="1"/>
</dbReference>
<dbReference type="GO" id="GO:0005509">
    <property type="term" value="F:calcium ion binding"/>
    <property type="evidence" value="ECO:0007669"/>
    <property type="project" value="TreeGrafter"/>
</dbReference>
<accession>A0A8T2NZK9</accession>
<gene>
    <name evidence="2" type="ORF">JZ751_008930</name>
</gene>
<dbReference type="GO" id="GO:0005783">
    <property type="term" value="C:endoplasmic reticulum"/>
    <property type="evidence" value="ECO:0007669"/>
    <property type="project" value="TreeGrafter"/>
</dbReference>
<dbReference type="GO" id="GO:0006874">
    <property type="term" value="P:intracellular calcium ion homeostasis"/>
    <property type="evidence" value="ECO:0007669"/>
    <property type="project" value="TreeGrafter"/>
</dbReference>
<dbReference type="InterPro" id="IPR037608">
    <property type="entry name" value="STIM1/2"/>
</dbReference>
<dbReference type="PANTHER" id="PTHR15136:SF2">
    <property type="entry name" value="STROMAL INTERACTION MOLECULE 2"/>
    <property type="match status" value="1"/>
</dbReference>
<dbReference type="GO" id="GO:0005246">
    <property type="term" value="F:calcium channel regulator activity"/>
    <property type="evidence" value="ECO:0007669"/>
    <property type="project" value="InterPro"/>
</dbReference>
<sequence>MFTALAYGSLLHSSLILVRPTFSPVKPTGRRMGVIIVSQEALTTLESVCTLPSCLRLISLSKGMSPYRGVRASLCKGKWGGGGGGGGGGRLVIIAPSIPLQFCLLSLHCHDMVVFSQLCVFTTRWRASGLISLEPVVKGHGATLHNPCLTVIPQCVSEADRFSLEALRHIHKQLDDDNDGGIEVNESVELGRGRRWDYGVEVGSLTSGERHAAVYVCHEVIVQHES</sequence>
<dbReference type="AlphaFoldDB" id="A0A8T2NZK9"/>
<proteinExistence type="predicted"/>
<evidence type="ECO:0000313" key="2">
    <source>
        <dbReference type="EMBL" id="KAG9345785.1"/>
    </source>
</evidence>
<dbReference type="GO" id="GO:0005886">
    <property type="term" value="C:plasma membrane"/>
    <property type="evidence" value="ECO:0007669"/>
    <property type="project" value="TreeGrafter"/>
</dbReference>
<name>A0A8T2NZK9_9TELE</name>
<keyword evidence="3" id="KW-1185">Reference proteome</keyword>
<dbReference type="Proteomes" id="UP000824540">
    <property type="component" value="Unassembled WGS sequence"/>
</dbReference>
<evidence type="ECO:0000313" key="3">
    <source>
        <dbReference type="Proteomes" id="UP000824540"/>
    </source>
</evidence>
<evidence type="ECO:0000259" key="1">
    <source>
        <dbReference type="Pfam" id="PF25578"/>
    </source>
</evidence>